<name>A0A7U7I8V6_9GAMM</name>
<reference evidence="2 3" key="1">
    <citation type="submission" date="2020-08" db="EMBL/GenBank/DDBJ databases">
        <authorList>
            <person name="Criscuolo A."/>
        </authorList>
    </citation>
    <scope>NUCLEOTIDE SEQUENCE [LARGE SCALE GENOMIC DNA]</scope>
    <source>
        <strain evidence="2">CIP111764</strain>
    </source>
</reference>
<protein>
    <recommendedName>
        <fullName evidence="1">DUF559 domain-containing protein</fullName>
    </recommendedName>
</protein>
<dbReference type="Gene3D" id="3.40.960.10">
    <property type="entry name" value="VSR Endonuclease"/>
    <property type="match status" value="1"/>
</dbReference>
<dbReference type="InterPro" id="IPR011335">
    <property type="entry name" value="Restrct_endonuc-II-like"/>
</dbReference>
<proteinExistence type="predicted"/>
<dbReference type="RefSeq" id="WP_187671005.1">
    <property type="nucleotide sequence ID" value="NZ_CAJFCI010000039.1"/>
</dbReference>
<dbReference type="Pfam" id="PF04480">
    <property type="entry name" value="DUF559"/>
    <property type="match status" value="1"/>
</dbReference>
<dbReference type="CDD" id="cd01038">
    <property type="entry name" value="Endonuclease_DUF559"/>
    <property type="match status" value="1"/>
</dbReference>
<dbReference type="InterPro" id="IPR047216">
    <property type="entry name" value="Endonuclease_DUF559_bact"/>
</dbReference>
<dbReference type="PANTHER" id="PTHR38590:SF1">
    <property type="entry name" value="BLL0828 PROTEIN"/>
    <property type="match status" value="1"/>
</dbReference>
<sequence length="112" mass="13431">MRLRENAKRLRSNMTDAEARIWYYLRGHRFMGLKFRRQKPVGPYIVDFVCLERFLVIELDGGQHQEQAERDRTRDRYLQARGFRVLRFWNHEVLGETEAVLEAIRLAVSPLP</sequence>
<dbReference type="EMBL" id="CAJFCI010000039">
    <property type="protein sequence ID" value="CAD5107665.1"/>
    <property type="molecule type" value="Genomic_DNA"/>
</dbReference>
<organism evidence="2 3">
    <name type="scientific">Zestomonas carbonaria</name>
    <dbReference type="NCBI Taxonomy" id="2762745"/>
    <lineage>
        <taxon>Bacteria</taxon>
        <taxon>Pseudomonadati</taxon>
        <taxon>Pseudomonadota</taxon>
        <taxon>Gammaproteobacteria</taxon>
        <taxon>Pseudomonadales</taxon>
        <taxon>Pseudomonadaceae</taxon>
        <taxon>Zestomonas</taxon>
    </lineage>
</organism>
<dbReference type="InterPro" id="IPR007569">
    <property type="entry name" value="DUF559"/>
</dbReference>
<accession>A0A7U7I8V6</accession>
<dbReference type="Proteomes" id="UP000583387">
    <property type="component" value="Unassembled WGS sequence"/>
</dbReference>
<dbReference type="SUPFAM" id="SSF52980">
    <property type="entry name" value="Restriction endonuclease-like"/>
    <property type="match status" value="1"/>
</dbReference>
<comment type="caution">
    <text evidence="2">The sequence shown here is derived from an EMBL/GenBank/DDBJ whole genome shotgun (WGS) entry which is preliminary data.</text>
</comment>
<dbReference type="AlphaFoldDB" id="A0A7U7I8V6"/>
<dbReference type="PANTHER" id="PTHR38590">
    <property type="entry name" value="BLL0828 PROTEIN"/>
    <property type="match status" value="1"/>
</dbReference>
<keyword evidence="3" id="KW-1185">Reference proteome</keyword>
<evidence type="ECO:0000313" key="2">
    <source>
        <dbReference type="EMBL" id="CAD5107665.1"/>
    </source>
</evidence>
<evidence type="ECO:0000259" key="1">
    <source>
        <dbReference type="Pfam" id="PF04480"/>
    </source>
</evidence>
<gene>
    <name evidence="2" type="ORF">PSEWESI4_01939</name>
</gene>
<feature type="domain" description="DUF559" evidence="1">
    <location>
        <begin position="2"/>
        <end position="107"/>
    </location>
</feature>
<evidence type="ECO:0000313" key="3">
    <source>
        <dbReference type="Proteomes" id="UP000583387"/>
    </source>
</evidence>